<dbReference type="Proteomes" id="UP001501303">
    <property type="component" value="Unassembled WGS sequence"/>
</dbReference>
<dbReference type="InterPro" id="IPR003018">
    <property type="entry name" value="GAF"/>
</dbReference>
<dbReference type="InterPro" id="IPR003594">
    <property type="entry name" value="HATPase_dom"/>
</dbReference>
<dbReference type="InterPro" id="IPR050482">
    <property type="entry name" value="Sensor_HK_TwoCompSys"/>
</dbReference>
<dbReference type="SUPFAM" id="SSF55874">
    <property type="entry name" value="ATPase domain of HSP90 chaperone/DNA topoisomerase II/histidine kinase"/>
    <property type="match status" value="1"/>
</dbReference>
<dbReference type="EMBL" id="BAAAMJ010000032">
    <property type="protein sequence ID" value="GAA1920996.1"/>
    <property type="molecule type" value="Genomic_DNA"/>
</dbReference>
<dbReference type="Pfam" id="PF01590">
    <property type="entry name" value="GAF"/>
    <property type="match status" value="1"/>
</dbReference>
<feature type="domain" description="Histidine kinase/HSP90-like ATPase" evidence="6">
    <location>
        <begin position="481"/>
        <end position="577"/>
    </location>
</feature>
<keyword evidence="2" id="KW-0418">Kinase</keyword>
<evidence type="ECO:0000259" key="6">
    <source>
        <dbReference type="SMART" id="SM00387"/>
    </source>
</evidence>
<evidence type="ECO:0000256" key="3">
    <source>
        <dbReference type="ARBA" id="ARBA00023012"/>
    </source>
</evidence>
<dbReference type="InterPro" id="IPR011712">
    <property type="entry name" value="Sig_transdc_His_kin_sub3_dim/P"/>
</dbReference>
<feature type="domain" description="GAF" evidence="5">
    <location>
        <begin position="57"/>
        <end position="205"/>
    </location>
</feature>
<gene>
    <name evidence="7" type="ORF">GCM10009716_32010</name>
</gene>
<name>A0ABN2PG71_9ACTN</name>
<dbReference type="CDD" id="cd16917">
    <property type="entry name" value="HATPase_UhpB-NarQ-NarX-like"/>
    <property type="match status" value="1"/>
</dbReference>
<evidence type="ECO:0000256" key="4">
    <source>
        <dbReference type="SAM" id="MobiDB-lite"/>
    </source>
</evidence>
<dbReference type="PANTHER" id="PTHR24421:SF56">
    <property type="entry name" value="OXYGEN SENSOR HISTIDINE KINASE RESPONSE REGULATOR DOST"/>
    <property type="match status" value="1"/>
</dbReference>
<dbReference type="Pfam" id="PF13185">
    <property type="entry name" value="GAF_2"/>
    <property type="match status" value="1"/>
</dbReference>
<proteinExistence type="predicted"/>
<dbReference type="Pfam" id="PF02518">
    <property type="entry name" value="HATPase_c"/>
    <property type="match status" value="1"/>
</dbReference>
<evidence type="ECO:0000256" key="2">
    <source>
        <dbReference type="ARBA" id="ARBA00022777"/>
    </source>
</evidence>
<dbReference type="RefSeq" id="WP_344262892.1">
    <property type="nucleotide sequence ID" value="NZ_BAAAMJ010000032.1"/>
</dbReference>
<sequence length="577" mass="61282">MTATAEPSDTPPFPEWNETGRGAARQAARSLRGLTPEIAERLPQLLEAMVSIGSDIELRSMLSRVVETAAELADARYAALGVLNDEGTGLGQFLTYGVDEKTHRAVGRLPGRHGLIRALLEGEGPLLLDDLTSDPRFSGFPPGHPPMRTMIGVSLRVHGAGFGALYLTDKRDDLPFTENDLQMLQILATEAGIAVGNARVYEAVRQQARWMDGSAELTTSLLSGDLDNALSVVAEQARRLAGADAAVVLEPSGAGGLEIVAASAASPAGLIGTPLPAGSEVVRRLLAAEPVFTEDMAAEGWLTAVVSRRFGPAMLLPLASGEQVKGALAVLRAPRAAQFTLPERAMATQFAQQAALALVLAEAQRDREQLAVYEDRDRIARDLHDLVIQRLFATGMMLDSAQRSAGRPELEERIGKAADELDATIQEIRTAIFALQQDPVEAPAGVRTRVLRESRTASLTLGFQPSVAFHGAVDSKVAEPVTGNLLAALRETLSNAARHARATRVEVVVDASARMPDGRDAVRLAVTDDGIGLPEDRGGRESGLRNIRQRAEDLGGGTEFGPGPDGTGTTVSWQVPL</sequence>
<dbReference type="Gene3D" id="3.30.450.40">
    <property type="match status" value="2"/>
</dbReference>
<evidence type="ECO:0000313" key="7">
    <source>
        <dbReference type="EMBL" id="GAA1920996.1"/>
    </source>
</evidence>
<evidence type="ECO:0000256" key="1">
    <source>
        <dbReference type="ARBA" id="ARBA00022679"/>
    </source>
</evidence>
<dbReference type="Gene3D" id="1.20.5.1930">
    <property type="match status" value="1"/>
</dbReference>
<dbReference type="SUPFAM" id="SSF55781">
    <property type="entry name" value="GAF domain-like"/>
    <property type="match status" value="2"/>
</dbReference>
<keyword evidence="8" id="KW-1185">Reference proteome</keyword>
<accession>A0ABN2PG71</accession>
<feature type="domain" description="GAF" evidence="5">
    <location>
        <begin position="225"/>
        <end position="368"/>
    </location>
</feature>
<dbReference type="PANTHER" id="PTHR24421">
    <property type="entry name" value="NITRATE/NITRITE SENSOR PROTEIN NARX-RELATED"/>
    <property type="match status" value="1"/>
</dbReference>
<dbReference type="SMART" id="SM00065">
    <property type="entry name" value="GAF"/>
    <property type="match status" value="2"/>
</dbReference>
<organism evidence="7 8">
    <name type="scientific">Streptomyces sodiiphilus</name>
    <dbReference type="NCBI Taxonomy" id="226217"/>
    <lineage>
        <taxon>Bacteria</taxon>
        <taxon>Bacillati</taxon>
        <taxon>Actinomycetota</taxon>
        <taxon>Actinomycetes</taxon>
        <taxon>Kitasatosporales</taxon>
        <taxon>Streptomycetaceae</taxon>
        <taxon>Streptomyces</taxon>
    </lineage>
</organism>
<keyword evidence="1" id="KW-0808">Transferase</keyword>
<protein>
    <submittedName>
        <fullName evidence="7">GAF domain-containing protein</fullName>
    </submittedName>
</protein>
<comment type="caution">
    <text evidence="7">The sequence shown here is derived from an EMBL/GenBank/DDBJ whole genome shotgun (WGS) entry which is preliminary data.</text>
</comment>
<dbReference type="Pfam" id="PF07730">
    <property type="entry name" value="HisKA_3"/>
    <property type="match status" value="1"/>
</dbReference>
<dbReference type="Gene3D" id="3.30.565.10">
    <property type="entry name" value="Histidine kinase-like ATPase, C-terminal domain"/>
    <property type="match status" value="1"/>
</dbReference>
<reference evidence="7 8" key="1">
    <citation type="journal article" date="2019" name="Int. J. Syst. Evol. Microbiol.">
        <title>The Global Catalogue of Microorganisms (GCM) 10K type strain sequencing project: providing services to taxonomists for standard genome sequencing and annotation.</title>
        <authorList>
            <consortium name="The Broad Institute Genomics Platform"/>
            <consortium name="The Broad Institute Genome Sequencing Center for Infectious Disease"/>
            <person name="Wu L."/>
            <person name="Ma J."/>
        </authorList>
    </citation>
    <scope>NUCLEOTIDE SEQUENCE [LARGE SCALE GENOMIC DNA]</scope>
    <source>
        <strain evidence="7 8">JCM 13581</strain>
    </source>
</reference>
<evidence type="ECO:0000313" key="8">
    <source>
        <dbReference type="Proteomes" id="UP001501303"/>
    </source>
</evidence>
<evidence type="ECO:0000259" key="5">
    <source>
        <dbReference type="SMART" id="SM00065"/>
    </source>
</evidence>
<dbReference type="InterPro" id="IPR029016">
    <property type="entry name" value="GAF-like_dom_sf"/>
</dbReference>
<keyword evidence="3" id="KW-0902">Two-component regulatory system</keyword>
<feature type="region of interest" description="Disordered" evidence="4">
    <location>
        <begin position="1"/>
        <end position="29"/>
    </location>
</feature>
<dbReference type="InterPro" id="IPR036890">
    <property type="entry name" value="HATPase_C_sf"/>
</dbReference>
<dbReference type="SMART" id="SM00387">
    <property type="entry name" value="HATPase_c"/>
    <property type="match status" value="1"/>
</dbReference>